<evidence type="ECO:0000259" key="5">
    <source>
        <dbReference type="PROSITE" id="PS51891"/>
    </source>
</evidence>
<dbReference type="SUPFAM" id="SSF51316">
    <property type="entry name" value="Mss4-like"/>
    <property type="match status" value="1"/>
</dbReference>
<dbReference type="PANTHER" id="PTHR33337:SF40">
    <property type="entry name" value="CENP-V_GFA DOMAIN-CONTAINING PROTEIN-RELATED"/>
    <property type="match status" value="1"/>
</dbReference>
<dbReference type="Proteomes" id="UP000193978">
    <property type="component" value="Chromosome"/>
</dbReference>
<dbReference type="AlphaFoldDB" id="A0A1W6MXK6"/>
<evidence type="ECO:0000256" key="4">
    <source>
        <dbReference type="ARBA" id="ARBA00023239"/>
    </source>
</evidence>
<keyword evidence="2" id="KW-0479">Metal-binding</keyword>
<keyword evidence="7" id="KW-1185">Reference proteome</keyword>
<dbReference type="RefSeq" id="WP_085772461.1">
    <property type="nucleotide sequence ID" value="NZ_AP027149.1"/>
</dbReference>
<dbReference type="EMBL" id="CP019948">
    <property type="protein sequence ID" value="ARN82338.1"/>
    <property type="molecule type" value="Genomic_DNA"/>
</dbReference>
<gene>
    <name evidence="6" type="ORF">B1812_15985</name>
</gene>
<dbReference type="GO" id="GO:0016846">
    <property type="term" value="F:carbon-sulfur lyase activity"/>
    <property type="evidence" value="ECO:0007669"/>
    <property type="project" value="InterPro"/>
</dbReference>
<dbReference type="GO" id="GO:0046872">
    <property type="term" value="F:metal ion binding"/>
    <property type="evidence" value="ECO:0007669"/>
    <property type="project" value="UniProtKB-KW"/>
</dbReference>
<dbReference type="Pfam" id="PF04828">
    <property type="entry name" value="GFA"/>
    <property type="match status" value="1"/>
</dbReference>
<comment type="similarity">
    <text evidence="1">Belongs to the Gfa family.</text>
</comment>
<evidence type="ECO:0000256" key="1">
    <source>
        <dbReference type="ARBA" id="ARBA00005495"/>
    </source>
</evidence>
<evidence type="ECO:0000256" key="2">
    <source>
        <dbReference type="ARBA" id="ARBA00022723"/>
    </source>
</evidence>
<dbReference type="InterPro" id="IPR011057">
    <property type="entry name" value="Mss4-like_sf"/>
</dbReference>
<dbReference type="PANTHER" id="PTHR33337">
    <property type="entry name" value="GFA DOMAIN-CONTAINING PROTEIN"/>
    <property type="match status" value="1"/>
</dbReference>
<keyword evidence="4" id="KW-0456">Lyase</keyword>
<name>A0A1W6MXK6_9HYPH</name>
<keyword evidence="3" id="KW-0862">Zinc</keyword>
<organism evidence="6 7">
    <name type="scientific">Methylocystis bryophila</name>
    <dbReference type="NCBI Taxonomy" id="655015"/>
    <lineage>
        <taxon>Bacteria</taxon>
        <taxon>Pseudomonadati</taxon>
        <taxon>Pseudomonadota</taxon>
        <taxon>Alphaproteobacteria</taxon>
        <taxon>Hyphomicrobiales</taxon>
        <taxon>Methylocystaceae</taxon>
        <taxon>Methylocystis</taxon>
    </lineage>
</organism>
<reference evidence="6 7" key="1">
    <citation type="submission" date="2017-02" db="EMBL/GenBank/DDBJ databases">
        <authorList>
            <person name="Peterson S.W."/>
        </authorList>
    </citation>
    <scope>NUCLEOTIDE SEQUENCE [LARGE SCALE GENOMIC DNA]</scope>
    <source>
        <strain evidence="6 7">S285</strain>
    </source>
</reference>
<evidence type="ECO:0000256" key="3">
    <source>
        <dbReference type="ARBA" id="ARBA00022833"/>
    </source>
</evidence>
<proteinExistence type="inferred from homology"/>
<sequence>MAEGFPVSGQCLCGAVRVTAKAAPFRMAQCHCRDCQRVSGTGHTTNALFHEADVEVIGETRGFAVTADSGSTLTRYFCPVCGSRMFGHNSKRPGAVVLSAGIFDESDWFQPQMALYSARRPAWDPERADIPNFETMPPSPK</sequence>
<dbReference type="OrthoDB" id="9807246at2"/>
<accession>A0A1W6MXK6</accession>
<protein>
    <submittedName>
        <fullName evidence="6">Gfa-like protein</fullName>
    </submittedName>
</protein>
<evidence type="ECO:0000313" key="7">
    <source>
        <dbReference type="Proteomes" id="UP000193978"/>
    </source>
</evidence>
<dbReference type="InterPro" id="IPR006913">
    <property type="entry name" value="CENP-V/GFA"/>
</dbReference>
<dbReference type="KEGG" id="mbry:B1812_15985"/>
<evidence type="ECO:0000313" key="6">
    <source>
        <dbReference type="EMBL" id="ARN82338.1"/>
    </source>
</evidence>
<dbReference type="Gene3D" id="3.90.1590.10">
    <property type="entry name" value="glutathione-dependent formaldehyde- activating enzyme (gfa)"/>
    <property type="match status" value="1"/>
</dbReference>
<feature type="domain" description="CENP-V/GFA" evidence="5">
    <location>
        <begin position="7"/>
        <end position="124"/>
    </location>
</feature>
<dbReference type="PROSITE" id="PS51891">
    <property type="entry name" value="CENP_V_GFA"/>
    <property type="match status" value="1"/>
</dbReference>